<comment type="caution">
    <text evidence="1">The sequence shown here is derived from an EMBL/GenBank/DDBJ whole genome shotgun (WGS) entry which is preliminary data.</text>
</comment>
<dbReference type="EMBL" id="BPLQ01007744">
    <property type="protein sequence ID" value="GIY32102.1"/>
    <property type="molecule type" value="Genomic_DNA"/>
</dbReference>
<dbReference type="Proteomes" id="UP001054837">
    <property type="component" value="Unassembled WGS sequence"/>
</dbReference>
<organism evidence="1 2">
    <name type="scientific">Caerostris darwini</name>
    <dbReference type="NCBI Taxonomy" id="1538125"/>
    <lineage>
        <taxon>Eukaryota</taxon>
        <taxon>Metazoa</taxon>
        <taxon>Ecdysozoa</taxon>
        <taxon>Arthropoda</taxon>
        <taxon>Chelicerata</taxon>
        <taxon>Arachnida</taxon>
        <taxon>Araneae</taxon>
        <taxon>Araneomorphae</taxon>
        <taxon>Entelegynae</taxon>
        <taxon>Araneoidea</taxon>
        <taxon>Araneidae</taxon>
        <taxon>Caerostris</taxon>
    </lineage>
</organism>
<keyword evidence="2" id="KW-1185">Reference proteome</keyword>
<protein>
    <submittedName>
        <fullName evidence="1">Uncharacterized protein</fullName>
    </submittedName>
</protein>
<reference evidence="1 2" key="1">
    <citation type="submission" date="2021-06" db="EMBL/GenBank/DDBJ databases">
        <title>Caerostris darwini draft genome.</title>
        <authorList>
            <person name="Kono N."/>
            <person name="Arakawa K."/>
        </authorList>
    </citation>
    <scope>NUCLEOTIDE SEQUENCE [LARGE SCALE GENOMIC DNA]</scope>
</reference>
<sequence>MHVPKIINHSSHALPGTCTPLPPFIRPGHVRKTYLGRRISHVLESQRHVTGDSSHRKTWCQLKQADVYPTRDPEDEDEEEQEMLGGQGWKMLMMCYPDRERERETEDGDQHIVFGGKARHLCVRLHEWRMARRLQHAIYQRRVVGMLEGWGWGGCFVFGVQSDRSLFV</sequence>
<proteinExistence type="predicted"/>
<accession>A0AAV4SIT5</accession>
<gene>
    <name evidence="1" type="ORF">CDAR_256421</name>
</gene>
<dbReference type="AlphaFoldDB" id="A0AAV4SIT5"/>
<evidence type="ECO:0000313" key="1">
    <source>
        <dbReference type="EMBL" id="GIY32102.1"/>
    </source>
</evidence>
<evidence type="ECO:0000313" key="2">
    <source>
        <dbReference type="Proteomes" id="UP001054837"/>
    </source>
</evidence>
<name>A0AAV4SIT5_9ARAC</name>